<keyword evidence="6" id="KW-1185">Reference proteome</keyword>
<dbReference type="SUPFAM" id="SSF50891">
    <property type="entry name" value="Cyclophilin-like"/>
    <property type="match status" value="1"/>
</dbReference>
<evidence type="ECO:0000259" key="4">
    <source>
        <dbReference type="SMART" id="SM00797"/>
    </source>
</evidence>
<dbReference type="NCBIfam" id="TIGR00724">
    <property type="entry name" value="urea_amlyse_rel"/>
    <property type="match status" value="1"/>
</dbReference>
<dbReference type="Gene3D" id="2.40.100.10">
    <property type="entry name" value="Cyclophilin-like"/>
    <property type="match status" value="1"/>
</dbReference>
<keyword evidence="1" id="KW-0547">Nucleotide-binding</keyword>
<evidence type="ECO:0000256" key="1">
    <source>
        <dbReference type="ARBA" id="ARBA00022741"/>
    </source>
</evidence>
<dbReference type="SMART" id="SM00797">
    <property type="entry name" value="AHS2"/>
    <property type="match status" value="1"/>
</dbReference>
<evidence type="ECO:0000256" key="3">
    <source>
        <dbReference type="ARBA" id="ARBA00022840"/>
    </source>
</evidence>
<dbReference type="Proteomes" id="UP001258315">
    <property type="component" value="Unassembled WGS sequence"/>
</dbReference>
<accession>A0ABU3GPG1</accession>
<evidence type="ECO:0000313" key="6">
    <source>
        <dbReference type="Proteomes" id="UP001258315"/>
    </source>
</evidence>
<dbReference type="InterPro" id="IPR052708">
    <property type="entry name" value="PxpC"/>
</dbReference>
<keyword evidence="3" id="KW-0067">ATP-binding</keyword>
<keyword evidence="2" id="KW-0378">Hydrolase</keyword>
<comment type="caution">
    <text evidence="5">The sequence shown here is derived from an EMBL/GenBank/DDBJ whole genome shotgun (WGS) entry which is preliminary data.</text>
</comment>
<dbReference type="EMBL" id="JAVLVU010000001">
    <property type="protein sequence ID" value="MDT3401670.1"/>
    <property type="molecule type" value="Genomic_DNA"/>
</dbReference>
<sequence length="329" mass="35836">MRIRITKPGVLSTVQDMGRRLHLSQAVPVSGAMDTLSTRIANIAVGNAHDEAVIEFTYAAAEFVTETDILIAYAGDGATLKSGEVTIPTERPVFIPQGSVVRLVNNPAGSRTYLAIACGWDVPDVMSSKSTYTTAGIGGHEGRALQAGDILQNTKKCSPTTDDLLLKLQGTGINYPKWNITRQALLPMDKKSIRVVPANEFTWFDGCSIYDFLSSPYTLNMRSNRMGYHLDGVPIQRLMHKELLSTAVTPGTIQITGSGTPVLLMADCQTTGGYPRIAQVAAVDLPLCGQLKPGDIIIFKETSRQEAEMLYIEREEHLQKLALAVRSHF</sequence>
<dbReference type="PANTHER" id="PTHR43309">
    <property type="entry name" value="5-OXOPROLINASE SUBUNIT C"/>
    <property type="match status" value="1"/>
</dbReference>
<feature type="domain" description="Carboxyltransferase" evidence="4">
    <location>
        <begin position="24"/>
        <end position="317"/>
    </location>
</feature>
<name>A0ABU3GPG1_9SPHI</name>
<dbReference type="PANTHER" id="PTHR43309:SF5">
    <property type="entry name" value="5-OXOPROLINASE SUBUNIT C"/>
    <property type="match status" value="1"/>
</dbReference>
<evidence type="ECO:0000313" key="5">
    <source>
        <dbReference type="EMBL" id="MDT3401670.1"/>
    </source>
</evidence>
<dbReference type="InterPro" id="IPR029000">
    <property type="entry name" value="Cyclophilin-like_dom_sf"/>
</dbReference>
<dbReference type="Pfam" id="PF02626">
    <property type="entry name" value="CT_A_B"/>
    <property type="match status" value="1"/>
</dbReference>
<organism evidence="5 6">
    <name type="scientific">Mucilaginibacter terrae</name>
    <dbReference type="NCBI Taxonomy" id="1955052"/>
    <lineage>
        <taxon>Bacteria</taxon>
        <taxon>Pseudomonadati</taxon>
        <taxon>Bacteroidota</taxon>
        <taxon>Sphingobacteriia</taxon>
        <taxon>Sphingobacteriales</taxon>
        <taxon>Sphingobacteriaceae</taxon>
        <taxon>Mucilaginibacter</taxon>
    </lineage>
</organism>
<evidence type="ECO:0000256" key="2">
    <source>
        <dbReference type="ARBA" id="ARBA00022801"/>
    </source>
</evidence>
<protein>
    <submittedName>
        <fullName evidence="5">Antagonist of KipI</fullName>
    </submittedName>
</protein>
<reference evidence="6" key="1">
    <citation type="submission" date="2023-07" db="EMBL/GenBank/DDBJ databases">
        <title>Functional and genomic diversity of the sorghum phyllosphere microbiome.</title>
        <authorList>
            <person name="Shade A."/>
        </authorList>
    </citation>
    <scope>NUCLEOTIDE SEQUENCE [LARGE SCALE GENOMIC DNA]</scope>
    <source>
        <strain evidence="6">SORGH_AS_0422</strain>
    </source>
</reference>
<dbReference type="RefSeq" id="WP_311947578.1">
    <property type="nucleotide sequence ID" value="NZ_JAVLVU010000001.1"/>
</dbReference>
<proteinExistence type="predicted"/>
<gene>
    <name evidence="5" type="ORF">QE417_000742</name>
</gene>
<dbReference type="InterPro" id="IPR003778">
    <property type="entry name" value="CT_A_B"/>
</dbReference>